<protein>
    <recommendedName>
        <fullName evidence="4 7">Homocitrate synthase</fullName>
        <ecNumber evidence="3 7">2.3.3.14</ecNumber>
    </recommendedName>
</protein>
<dbReference type="PROSITE" id="PS50991">
    <property type="entry name" value="PYR_CT"/>
    <property type="match status" value="1"/>
</dbReference>
<dbReference type="PANTHER" id="PTHR42880:SF1">
    <property type="entry name" value="ISOPROPYLMALATE_HOMOCITRATE_CITRAMALATE SYNTHASE FAMILY PROTEIN"/>
    <property type="match status" value="1"/>
</dbReference>
<sequence length="379" mass="40156">MDTPPVCINDTTLRDGEQTAGVAFTPEERLTIARALAQAGVPELEVGIPAMGERERENIRAIAALGLPARLMVWCRLNEADLRGALGCGADIIHLATPVSDQQIAHKLGKDRAWVLAEVRRVVRLGREWGATVSVGGEDASRADPDFLCAVLETAQAAGAVRFRYADTLGVLDPFATDAAIRRLRAVSDLDLEMHAHDDLGLATANTLAAVRAGATHISTTVNGLGERAGNAPLEEAVMALRHLHVCDTGVDPRALPRISALVAAASGRPVAANKPIVGGGVFTHEAGIHVDGLLKNPRNYQSIDPAELGRSHTLVLGKHSGTGGVINAYRALGEEIDEVRARRLLPAIRDYATRHKSPPGPSTLQRLLRGSAVDACQP</sequence>
<dbReference type="Gene3D" id="1.10.238.260">
    <property type="match status" value="1"/>
</dbReference>
<evidence type="ECO:0000256" key="3">
    <source>
        <dbReference type="ARBA" id="ARBA00012974"/>
    </source>
</evidence>
<dbReference type="GO" id="GO:0004410">
    <property type="term" value="F:homocitrate synthase activity"/>
    <property type="evidence" value="ECO:0007669"/>
    <property type="project" value="UniProtKB-EC"/>
</dbReference>
<dbReference type="Pfam" id="PF00682">
    <property type="entry name" value="HMGL-like"/>
    <property type="match status" value="1"/>
</dbReference>
<keyword evidence="9" id="KW-0012">Acyltransferase</keyword>
<evidence type="ECO:0000313" key="9">
    <source>
        <dbReference type="EMBL" id="NMG44438.1"/>
    </source>
</evidence>
<organism evidence="9 10">
    <name type="scientific">Aromatoleum toluvorans</name>
    <dbReference type="NCBI Taxonomy" id="92002"/>
    <lineage>
        <taxon>Bacteria</taxon>
        <taxon>Pseudomonadati</taxon>
        <taxon>Pseudomonadota</taxon>
        <taxon>Betaproteobacteria</taxon>
        <taxon>Rhodocyclales</taxon>
        <taxon>Rhodocyclaceae</taxon>
        <taxon>Aromatoleum</taxon>
    </lineage>
</organism>
<evidence type="ECO:0000256" key="6">
    <source>
        <dbReference type="ARBA" id="ARBA00048019"/>
    </source>
</evidence>
<proteinExistence type="inferred from homology"/>
<dbReference type="InterPro" id="IPR013785">
    <property type="entry name" value="Aldolase_TIM"/>
</dbReference>
<feature type="domain" description="Pyruvate carboxyltransferase" evidence="8">
    <location>
        <begin position="6"/>
        <end position="257"/>
    </location>
</feature>
<comment type="caution">
    <text evidence="9">The sequence shown here is derived from an EMBL/GenBank/DDBJ whole genome shotgun (WGS) entry which is preliminary data.</text>
</comment>
<name>A0ABX1PZ81_9RHOO</name>
<evidence type="ECO:0000259" key="8">
    <source>
        <dbReference type="PROSITE" id="PS50991"/>
    </source>
</evidence>
<comment type="catalytic activity">
    <reaction evidence="6 7">
        <text>acetyl-CoA + 2-oxoglutarate + H2O = (2R)-homocitrate + CoA + H(+)</text>
        <dbReference type="Rhea" id="RHEA:12929"/>
        <dbReference type="ChEBI" id="CHEBI:15377"/>
        <dbReference type="ChEBI" id="CHEBI:15378"/>
        <dbReference type="ChEBI" id="CHEBI:16810"/>
        <dbReference type="ChEBI" id="CHEBI:57287"/>
        <dbReference type="ChEBI" id="CHEBI:57288"/>
        <dbReference type="ChEBI" id="CHEBI:58884"/>
        <dbReference type="EC" id="2.3.3.14"/>
    </reaction>
</comment>
<dbReference type="EMBL" id="WTVN01000016">
    <property type="protein sequence ID" value="NMG44438.1"/>
    <property type="molecule type" value="Genomic_DNA"/>
</dbReference>
<dbReference type="SUPFAM" id="SSF51569">
    <property type="entry name" value="Aldolase"/>
    <property type="match status" value="1"/>
</dbReference>
<evidence type="ECO:0000256" key="5">
    <source>
        <dbReference type="ARBA" id="ARBA00022679"/>
    </source>
</evidence>
<reference evidence="9 10" key="1">
    <citation type="submission" date="2019-12" db="EMBL/GenBank/DDBJ databases">
        <title>Comparative genomics gives insights into the taxonomy of the Azoarcus-Aromatoleum group and reveals separate origins of nif in the plant-associated Azoarcus and non-plant-associated Aromatoleum sub-groups.</title>
        <authorList>
            <person name="Lafos M."/>
            <person name="Maluk M."/>
            <person name="Batista M."/>
            <person name="Junghare M."/>
            <person name="Carmona M."/>
            <person name="Faoro H."/>
            <person name="Cruz L.M."/>
            <person name="Battistoni F."/>
            <person name="De Souza E."/>
            <person name="Pedrosa F."/>
            <person name="Chen W.-M."/>
            <person name="Poole P.S."/>
            <person name="Dixon R.A."/>
            <person name="James E.K."/>
        </authorList>
    </citation>
    <scope>NUCLEOTIDE SEQUENCE [LARGE SCALE GENOMIC DNA]</scope>
    <source>
        <strain evidence="9 10">Td21</strain>
    </source>
</reference>
<keyword evidence="7" id="KW-0535">Nitrogen fixation</keyword>
<dbReference type="Proteomes" id="UP000623795">
    <property type="component" value="Unassembled WGS sequence"/>
</dbReference>
<dbReference type="PROSITE" id="PS00816">
    <property type="entry name" value="AIPM_HOMOCIT_SYNTH_2"/>
    <property type="match status" value="1"/>
</dbReference>
<comment type="function">
    <text evidence="1 7">This protein is a Fe-Mo-cofactor biosynthetic component.</text>
</comment>
<evidence type="ECO:0000256" key="1">
    <source>
        <dbReference type="ARBA" id="ARBA00003050"/>
    </source>
</evidence>
<dbReference type="NCBIfam" id="TIGR02660">
    <property type="entry name" value="nifV_homocitr"/>
    <property type="match status" value="1"/>
</dbReference>
<gene>
    <name evidence="9" type="primary">nifV</name>
    <name evidence="9" type="ORF">GPA22_11935</name>
</gene>
<dbReference type="Gene3D" id="3.20.20.70">
    <property type="entry name" value="Aldolase class I"/>
    <property type="match status" value="1"/>
</dbReference>
<dbReference type="Pfam" id="PF22617">
    <property type="entry name" value="HCS_D2"/>
    <property type="match status" value="1"/>
</dbReference>
<keyword evidence="10" id="KW-1185">Reference proteome</keyword>
<accession>A0ABX1PZ81</accession>
<evidence type="ECO:0000256" key="2">
    <source>
        <dbReference type="ARBA" id="ARBA00006154"/>
    </source>
</evidence>
<dbReference type="InterPro" id="IPR002034">
    <property type="entry name" value="AIPM/Hcit_synth_CS"/>
</dbReference>
<dbReference type="RefSeq" id="WP_169256295.1">
    <property type="nucleotide sequence ID" value="NZ_WTVN01000016.1"/>
</dbReference>
<dbReference type="InterPro" id="IPR013477">
    <property type="entry name" value="NifV/FrbC"/>
</dbReference>
<evidence type="ECO:0000313" key="10">
    <source>
        <dbReference type="Proteomes" id="UP000623795"/>
    </source>
</evidence>
<comment type="similarity">
    <text evidence="2 7">Belongs to the alpha-IPM synthase/homocitrate synthase family.</text>
</comment>
<dbReference type="CDD" id="cd07939">
    <property type="entry name" value="DRE_TIM_NifV"/>
    <property type="match status" value="1"/>
</dbReference>
<dbReference type="InterPro" id="IPR000891">
    <property type="entry name" value="PYR_CT"/>
</dbReference>
<dbReference type="EC" id="2.3.3.14" evidence="3 7"/>
<evidence type="ECO:0000256" key="7">
    <source>
        <dbReference type="RuleBase" id="RU367143"/>
    </source>
</evidence>
<dbReference type="PANTHER" id="PTHR42880">
    <property type="entry name" value="HOMOCITRATE SYNTHASE"/>
    <property type="match status" value="1"/>
</dbReference>
<evidence type="ECO:0000256" key="4">
    <source>
        <dbReference type="ARBA" id="ARBA00020735"/>
    </source>
</evidence>
<dbReference type="InterPro" id="IPR054691">
    <property type="entry name" value="LeuA/HCS_post-cat"/>
</dbReference>
<keyword evidence="5 7" id="KW-0808">Transferase</keyword>